<evidence type="ECO:0000313" key="1">
    <source>
        <dbReference type="EMBL" id="KAF0029676.1"/>
    </source>
</evidence>
<name>A0A6A4S393_SCOMX</name>
<accession>A0A6A4S393</accession>
<reference evidence="1 2" key="1">
    <citation type="submission" date="2019-06" db="EMBL/GenBank/DDBJ databases">
        <title>Draft genomes of female and male turbot (Scophthalmus maximus).</title>
        <authorList>
            <person name="Xu H."/>
            <person name="Xu X.-W."/>
            <person name="Shao C."/>
            <person name="Chen S."/>
        </authorList>
    </citation>
    <scope>NUCLEOTIDE SEQUENCE [LARGE SCALE GENOMIC DNA]</scope>
    <source>
        <strain evidence="1">Ysfricsl-2016a</strain>
        <tissue evidence="1">Blood</tissue>
    </source>
</reference>
<dbReference type="EMBL" id="VEVO01000016">
    <property type="protein sequence ID" value="KAF0029676.1"/>
    <property type="molecule type" value="Genomic_DNA"/>
</dbReference>
<organism evidence="1 2">
    <name type="scientific">Scophthalmus maximus</name>
    <name type="common">Turbot</name>
    <name type="synonym">Psetta maxima</name>
    <dbReference type="NCBI Taxonomy" id="52904"/>
    <lineage>
        <taxon>Eukaryota</taxon>
        <taxon>Metazoa</taxon>
        <taxon>Chordata</taxon>
        <taxon>Craniata</taxon>
        <taxon>Vertebrata</taxon>
        <taxon>Euteleostomi</taxon>
        <taxon>Actinopterygii</taxon>
        <taxon>Neopterygii</taxon>
        <taxon>Teleostei</taxon>
        <taxon>Neoteleostei</taxon>
        <taxon>Acanthomorphata</taxon>
        <taxon>Carangaria</taxon>
        <taxon>Pleuronectiformes</taxon>
        <taxon>Pleuronectoidei</taxon>
        <taxon>Scophthalmidae</taxon>
        <taxon>Scophthalmus</taxon>
    </lineage>
</organism>
<dbReference type="AlphaFoldDB" id="A0A6A4S393"/>
<evidence type="ECO:0000313" key="2">
    <source>
        <dbReference type="Proteomes" id="UP000438429"/>
    </source>
</evidence>
<comment type="caution">
    <text evidence="1">The sequence shown here is derived from an EMBL/GenBank/DDBJ whole genome shotgun (WGS) entry which is preliminary data.</text>
</comment>
<dbReference type="Proteomes" id="UP000438429">
    <property type="component" value="Unassembled WGS sequence"/>
</dbReference>
<gene>
    <name evidence="1" type="ORF">F2P81_018781</name>
</gene>
<sequence length="191" mass="21004">MEVNVRAEIVDSERGRTKGIVQGEQVKCIGSEQMFQKRLHVHQKKKRVHDQCSIIFESVANRNNLFMDNRQALVGLLNQTGGVSGPGEVLCDVGPQELEAGDTFNSHPVDVNGIVRASSFSPEVHDELLRLAGVEEQVIVSTPSGQMLYLLPVGCLVVVADEANHRRIVRKLDDGVGSMYRSAVVVTTWLT</sequence>
<proteinExistence type="predicted"/>
<protein>
    <submittedName>
        <fullName evidence="1">Uncharacterized protein</fullName>
    </submittedName>
</protein>